<comment type="caution">
    <text evidence="2">The sequence shown here is derived from an EMBL/GenBank/DDBJ whole genome shotgun (WGS) entry which is preliminary data.</text>
</comment>
<dbReference type="Proteomes" id="UP001196413">
    <property type="component" value="Unassembled WGS sequence"/>
</dbReference>
<accession>A0AAD5MFB5</accession>
<dbReference type="AlphaFoldDB" id="A0AAD5MFB5"/>
<evidence type="ECO:0000313" key="2">
    <source>
        <dbReference type="EMBL" id="KAJ1348021.1"/>
    </source>
</evidence>
<name>A0AAD5MFB5_PARTN</name>
<keyword evidence="3" id="KW-1185">Reference proteome</keyword>
<proteinExistence type="predicted"/>
<organism evidence="2 3">
    <name type="scientific">Parelaphostrongylus tenuis</name>
    <name type="common">Meningeal worm</name>
    <dbReference type="NCBI Taxonomy" id="148309"/>
    <lineage>
        <taxon>Eukaryota</taxon>
        <taxon>Metazoa</taxon>
        <taxon>Ecdysozoa</taxon>
        <taxon>Nematoda</taxon>
        <taxon>Chromadorea</taxon>
        <taxon>Rhabditida</taxon>
        <taxon>Rhabditina</taxon>
        <taxon>Rhabditomorpha</taxon>
        <taxon>Strongyloidea</taxon>
        <taxon>Metastrongylidae</taxon>
        <taxon>Parelaphostrongylus</taxon>
    </lineage>
</organism>
<gene>
    <name evidence="2" type="ORF">KIN20_003232</name>
</gene>
<feature type="signal peptide" evidence="1">
    <location>
        <begin position="1"/>
        <end position="21"/>
    </location>
</feature>
<keyword evidence="1" id="KW-0732">Signal</keyword>
<dbReference type="EMBL" id="JAHQIW010000416">
    <property type="protein sequence ID" value="KAJ1348021.1"/>
    <property type="molecule type" value="Genomic_DNA"/>
</dbReference>
<sequence>MAVFPTSPLMILILTFATVLGCGVMPPGQASTRNFTVTGFTLPVSMVYSANPAVRAKAFGIAESSDAVQAFVSRLVMQTVLDVLDQQGHSALLPDAIISTILSQLTIQVRYEPLECKGVEKDPTAMFNAGMMKLPHCIIFGSAVTALCTETANNGCDISMNKGIQTIPAKHFSILGSLATTNIVMASWSRQMWQSVMSRAIRMLASGPSGSHFFSAFATVS</sequence>
<feature type="chain" id="PRO_5041979088" evidence="1">
    <location>
        <begin position="22"/>
        <end position="221"/>
    </location>
</feature>
<protein>
    <submittedName>
        <fullName evidence="2">Uncharacterized protein</fullName>
    </submittedName>
</protein>
<evidence type="ECO:0000313" key="3">
    <source>
        <dbReference type="Proteomes" id="UP001196413"/>
    </source>
</evidence>
<reference evidence="2" key="1">
    <citation type="submission" date="2021-06" db="EMBL/GenBank/DDBJ databases">
        <title>Parelaphostrongylus tenuis whole genome reference sequence.</title>
        <authorList>
            <person name="Garwood T.J."/>
            <person name="Larsen P.A."/>
            <person name="Fountain-Jones N.M."/>
            <person name="Garbe J.R."/>
            <person name="Macchietto M.G."/>
            <person name="Kania S.A."/>
            <person name="Gerhold R.W."/>
            <person name="Richards J.E."/>
            <person name="Wolf T.M."/>
        </authorList>
    </citation>
    <scope>NUCLEOTIDE SEQUENCE</scope>
    <source>
        <strain evidence="2">MNPRO001-30</strain>
        <tissue evidence="2">Meninges</tissue>
    </source>
</reference>
<evidence type="ECO:0000256" key="1">
    <source>
        <dbReference type="SAM" id="SignalP"/>
    </source>
</evidence>